<feature type="region of interest" description="Disordered" evidence="9">
    <location>
        <begin position="362"/>
        <end position="386"/>
    </location>
</feature>
<evidence type="ECO:0000256" key="7">
    <source>
        <dbReference type="ARBA" id="ARBA00047899"/>
    </source>
</evidence>
<dbReference type="Gene3D" id="1.10.510.10">
    <property type="entry name" value="Transferase(Phosphotransferase) domain 1"/>
    <property type="match status" value="1"/>
</dbReference>
<keyword evidence="4" id="KW-0547">Nucleotide-binding</keyword>
<comment type="catalytic activity">
    <reaction evidence="8">
        <text>L-seryl-[protein] + ATP = O-phospho-L-seryl-[protein] + ADP + H(+)</text>
        <dbReference type="Rhea" id="RHEA:17989"/>
        <dbReference type="Rhea" id="RHEA-COMP:9863"/>
        <dbReference type="Rhea" id="RHEA-COMP:11604"/>
        <dbReference type="ChEBI" id="CHEBI:15378"/>
        <dbReference type="ChEBI" id="CHEBI:29999"/>
        <dbReference type="ChEBI" id="CHEBI:30616"/>
        <dbReference type="ChEBI" id="CHEBI:83421"/>
        <dbReference type="ChEBI" id="CHEBI:456216"/>
        <dbReference type="EC" id="2.7.11.1"/>
    </reaction>
</comment>
<feature type="domain" description="Protein kinase" evidence="11">
    <location>
        <begin position="23"/>
        <end position="294"/>
    </location>
</feature>
<feature type="compositionally biased region" description="Low complexity" evidence="9">
    <location>
        <begin position="364"/>
        <end position="384"/>
    </location>
</feature>
<keyword evidence="13" id="KW-1185">Reference proteome</keyword>
<evidence type="ECO:0000256" key="6">
    <source>
        <dbReference type="ARBA" id="ARBA00022840"/>
    </source>
</evidence>
<dbReference type="CDD" id="cd14014">
    <property type="entry name" value="STKc_PknB_like"/>
    <property type="match status" value="1"/>
</dbReference>
<evidence type="ECO:0000256" key="5">
    <source>
        <dbReference type="ARBA" id="ARBA00022777"/>
    </source>
</evidence>
<dbReference type="Gene3D" id="3.30.200.20">
    <property type="entry name" value="Phosphorylase Kinase, domain 1"/>
    <property type="match status" value="1"/>
</dbReference>
<evidence type="ECO:0000259" key="11">
    <source>
        <dbReference type="PROSITE" id="PS50011"/>
    </source>
</evidence>
<dbReference type="EC" id="2.7.11.1" evidence="1"/>
<dbReference type="SUPFAM" id="SSF56112">
    <property type="entry name" value="Protein kinase-like (PK-like)"/>
    <property type="match status" value="1"/>
</dbReference>
<sequence length="650" mass="69010">MRRNHDIYDLAMSVEVGQVFAGYTILRALGTGGMGQVYVAAHPRLPREEAVKILPAELTGDPEYRARFEREADLAASLHHPNIVRIHDRGECEGRLWISMEYVAGTDVAQLLRQQYPGGMPLDAAAPIITAVGSALDYAHHRGLFHRDVKPANILLTEPDGGQASRVFLADFGLARRVDDATGLTATDVTVGTVAYIAPEQLKGDPVDGRADQYALACTAFNLLAGVPPYGDANPAVVISQHISASSPAISAYHPELAALDWVFAKAMAKNPADRFGSCAEFAVQLSRQLSPDFAYADEIPLRPDTQDTQPAIDRTVPAYPRASTNRKRLSQRRGLLVGALVSILLLIAGGVFAAVKLTRSDKPAGTASPGTTGTPSAAPNTGPFTGLYRADFGKGTTFADGPGPSGPPSSDSYAVRSVCGPAGCVATASHLGGETTFAPAMVFDQIDGQWLGVAIGSDKCQGAPAEIWEVFTLQPGPGGGFTGEFTAMTSNDCVGKHTVTFTRTGDVDLNSLPDPATLPPRAVSPAEALRGSYHEQRTFRGRGITQQTDYAVTTRCLRTGDRCMSFFHAPSGAVEPLVFGDGNWTLDTESDTVCPGRNTAMHLKKTGQYPLPQPPQDPITTLTGHGNQEQTGSCAANVDFDETFTRTGE</sequence>
<keyword evidence="2" id="KW-0723">Serine/threonine-protein kinase</keyword>
<keyword evidence="10" id="KW-0812">Transmembrane</keyword>
<dbReference type="GO" id="GO:0080090">
    <property type="term" value="P:regulation of primary metabolic process"/>
    <property type="evidence" value="ECO:0007669"/>
    <property type="project" value="UniProtKB-ARBA"/>
</dbReference>
<keyword evidence="6" id="KW-0067">ATP-binding</keyword>
<evidence type="ECO:0000256" key="2">
    <source>
        <dbReference type="ARBA" id="ARBA00022527"/>
    </source>
</evidence>
<name>A0A498Q1F4_9MYCO</name>
<dbReference type="AlphaFoldDB" id="A0A498Q1F4"/>
<evidence type="ECO:0000256" key="9">
    <source>
        <dbReference type="SAM" id="MobiDB-lite"/>
    </source>
</evidence>
<reference evidence="12 13" key="1">
    <citation type="submission" date="2018-09" db="EMBL/GenBank/DDBJ databases">
        <authorList>
            <person name="Tagini F."/>
        </authorList>
    </citation>
    <scope>NUCLEOTIDE SEQUENCE [LARGE SCALE GENOMIC DNA]</scope>
    <source>
        <strain evidence="12 13">MK136</strain>
    </source>
</reference>
<evidence type="ECO:0000256" key="3">
    <source>
        <dbReference type="ARBA" id="ARBA00022679"/>
    </source>
</evidence>
<dbReference type="PROSITE" id="PS50011">
    <property type="entry name" value="PROTEIN_KINASE_DOM"/>
    <property type="match status" value="1"/>
</dbReference>
<dbReference type="Pfam" id="PF00069">
    <property type="entry name" value="Pkinase"/>
    <property type="match status" value="1"/>
</dbReference>
<evidence type="ECO:0000256" key="8">
    <source>
        <dbReference type="ARBA" id="ARBA00048679"/>
    </source>
</evidence>
<evidence type="ECO:0000313" key="13">
    <source>
        <dbReference type="Proteomes" id="UP000273307"/>
    </source>
</evidence>
<accession>A0A498Q1F4</accession>
<proteinExistence type="predicted"/>
<dbReference type="PANTHER" id="PTHR43289">
    <property type="entry name" value="MITOGEN-ACTIVATED PROTEIN KINASE KINASE KINASE 20-RELATED"/>
    <property type="match status" value="1"/>
</dbReference>
<organism evidence="12 13">
    <name type="scientific">Mycobacterium attenuatum</name>
    <dbReference type="NCBI Taxonomy" id="2341086"/>
    <lineage>
        <taxon>Bacteria</taxon>
        <taxon>Bacillati</taxon>
        <taxon>Actinomycetota</taxon>
        <taxon>Actinomycetes</taxon>
        <taxon>Mycobacteriales</taxon>
        <taxon>Mycobacteriaceae</taxon>
        <taxon>Mycobacterium</taxon>
    </lineage>
</organism>
<dbReference type="PROSITE" id="PS00108">
    <property type="entry name" value="PROTEIN_KINASE_ST"/>
    <property type="match status" value="1"/>
</dbReference>
<evidence type="ECO:0000256" key="10">
    <source>
        <dbReference type="SAM" id="Phobius"/>
    </source>
</evidence>
<protein>
    <recommendedName>
        <fullName evidence="1">non-specific serine/threonine protein kinase</fullName>
        <ecNumber evidence="1">2.7.11.1</ecNumber>
    </recommendedName>
</protein>
<comment type="catalytic activity">
    <reaction evidence="7">
        <text>L-threonyl-[protein] + ATP = O-phospho-L-threonyl-[protein] + ADP + H(+)</text>
        <dbReference type="Rhea" id="RHEA:46608"/>
        <dbReference type="Rhea" id="RHEA-COMP:11060"/>
        <dbReference type="Rhea" id="RHEA-COMP:11605"/>
        <dbReference type="ChEBI" id="CHEBI:15378"/>
        <dbReference type="ChEBI" id="CHEBI:30013"/>
        <dbReference type="ChEBI" id="CHEBI:30616"/>
        <dbReference type="ChEBI" id="CHEBI:61977"/>
        <dbReference type="ChEBI" id="CHEBI:456216"/>
        <dbReference type="EC" id="2.7.11.1"/>
    </reaction>
</comment>
<dbReference type="FunFam" id="3.30.200.20:FF:000035">
    <property type="entry name" value="Serine/threonine protein kinase Stk1"/>
    <property type="match status" value="1"/>
</dbReference>
<dbReference type="PANTHER" id="PTHR43289:SF6">
    <property type="entry name" value="SERINE_THREONINE-PROTEIN KINASE NEKL-3"/>
    <property type="match status" value="1"/>
</dbReference>
<dbReference type="Proteomes" id="UP000273307">
    <property type="component" value="Unassembled WGS sequence"/>
</dbReference>
<evidence type="ECO:0000256" key="4">
    <source>
        <dbReference type="ARBA" id="ARBA00022741"/>
    </source>
</evidence>
<dbReference type="GO" id="GO:0106310">
    <property type="term" value="F:protein serine kinase activity"/>
    <property type="evidence" value="ECO:0007669"/>
    <property type="project" value="RHEA"/>
</dbReference>
<dbReference type="InterPro" id="IPR000719">
    <property type="entry name" value="Prot_kinase_dom"/>
</dbReference>
<keyword evidence="10" id="KW-0472">Membrane</keyword>
<dbReference type="InterPro" id="IPR008271">
    <property type="entry name" value="Ser/Thr_kinase_AS"/>
</dbReference>
<feature type="transmembrane region" description="Helical" evidence="10">
    <location>
        <begin position="336"/>
        <end position="356"/>
    </location>
</feature>
<dbReference type="SMART" id="SM00220">
    <property type="entry name" value="S_TKc"/>
    <property type="match status" value="1"/>
</dbReference>
<keyword evidence="3 12" id="KW-0808">Transferase</keyword>
<keyword evidence="5 12" id="KW-0418">Kinase</keyword>
<gene>
    <name evidence="12" type="primary">pknF_1</name>
    <name evidence="12" type="ORF">LAUMK136_02847</name>
</gene>
<dbReference type="GO" id="GO:0004674">
    <property type="term" value="F:protein serine/threonine kinase activity"/>
    <property type="evidence" value="ECO:0007669"/>
    <property type="project" value="UniProtKB-KW"/>
</dbReference>
<dbReference type="InterPro" id="IPR011009">
    <property type="entry name" value="Kinase-like_dom_sf"/>
</dbReference>
<evidence type="ECO:0000256" key="1">
    <source>
        <dbReference type="ARBA" id="ARBA00012513"/>
    </source>
</evidence>
<dbReference type="EMBL" id="UPHP01000065">
    <property type="protein sequence ID" value="VBA39161.1"/>
    <property type="molecule type" value="Genomic_DNA"/>
</dbReference>
<evidence type="ECO:0000313" key="12">
    <source>
        <dbReference type="EMBL" id="VBA39161.1"/>
    </source>
</evidence>
<keyword evidence="10" id="KW-1133">Transmembrane helix</keyword>
<dbReference type="GO" id="GO:0005524">
    <property type="term" value="F:ATP binding"/>
    <property type="evidence" value="ECO:0007669"/>
    <property type="project" value="UniProtKB-KW"/>
</dbReference>